<dbReference type="Gene3D" id="3.40.50.980">
    <property type="match status" value="8"/>
</dbReference>
<evidence type="ECO:0000256" key="2">
    <source>
        <dbReference type="ARBA" id="ARBA00006432"/>
    </source>
</evidence>
<dbReference type="SUPFAM" id="SSF52777">
    <property type="entry name" value="CoA-dependent acyltransferases"/>
    <property type="match status" value="12"/>
</dbReference>
<dbReference type="Gene3D" id="1.10.1200.10">
    <property type="entry name" value="ACP-like"/>
    <property type="match status" value="4"/>
</dbReference>
<accession>N6X003</accession>
<dbReference type="GO" id="GO:0031177">
    <property type="term" value="F:phosphopantetheine binding"/>
    <property type="evidence" value="ECO:0007669"/>
    <property type="project" value="InterPro"/>
</dbReference>
<reference evidence="9 10" key="1">
    <citation type="journal article" date="2013" name="Genome Announc.">
        <title>Genome Sequence of the Polycyclic Aromatic Hydrocarbon-Degrading Bacterium Strain Marinobacter nanhaiticus D15-8WT.</title>
        <authorList>
            <person name="Cui Z."/>
            <person name="Gao W."/>
            <person name="Li Q."/>
            <person name="Xu G."/>
            <person name="Zheng L."/>
        </authorList>
    </citation>
    <scope>NUCLEOTIDE SEQUENCE [LARGE SCALE GENOMIC DNA]</scope>
    <source>
        <strain evidence="9 10">D15-8W</strain>
    </source>
</reference>
<dbReference type="FunFam" id="3.30.559.30:FF:000001">
    <property type="entry name" value="Non-ribosomal peptide synthetase"/>
    <property type="match status" value="1"/>
</dbReference>
<dbReference type="NCBIfam" id="TIGR01720">
    <property type="entry name" value="NRPS-para261"/>
    <property type="match status" value="2"/>
</dbReference>
<dbReference type="PANTHER" id="PTHR45527:SF1">
    <property type="entry name" value="FATTY ACID SYNTHASE"/>
    <property type="match status" value="1"/>
</dbReference>
<dbReference type="NCBIfam" id="NF003417">
    <property type="entry name" value="PRK04813.1"/>
    <property type="match status" value="4"/>
</dbReference>
<dbReference type="InterPro" id="IPR029058">
    <property type="entry name" value="AB_hydrolase_fold"/>
</dbReference>
<comment type="similarity">
    <text evidence="2">Belongs to the ATP-dependent AMP-binding enzyme family.</text>
</comment>
<dbReference type="FunFam" id="3.30.559.10:FF:000012">
    <property type="entry name" value="Non-ribosomal peptide synthetase"/>
    <property type="match status" value="2"/>
</dbReference>
<dbReference type="InterPro" id="IPR001031">
    <property type="entry name" value="Thioesterase"/>
</dbReference>
<feature type="domain" description="Carrier" evidence="8">
    <location>
        <begin position="997"/>
        <end position="1071"/>
    </location>
</feature>
<dbReference type="Gene3D" id="3.30.559.30">
    <property type="entry name" value="Nonribosomal peptide synthetase, condensation domain"/>
    <property type="match status" value="6"/>
</dbReference>
<dbReference type="Pfam" id="PF00550">
    <property type="entry name" value="PP-binding"/>
    <property type="match status" value="4"/>
</dbReference>
<dbReference type="CDD" id="cd17649">
    <property type="entry name" value="A_NRPS_PvdJ-like"/>
    <property type="match status" value="2"/>
</dbReference>
<dbReference type="GO" id="GO:0005737">
    <property type="term" value="C:cytoplasm"/>
    <property type="evidence" value="ECO:0007669"/>
    <property type="project" value="TreeGrafter"/>
</dbReference>
<dbReference type="PATRIC" id="fig|626887.3.peg.711"/>
<gene>
    <name evidence="9" type="ORF">J057_03620</name>
</gene>
<feature type="domain" description="Carrier" evidence="8">
    <location>
        <begin position="3525"/>
        <end position="3600"/>
    </location>
</feature>
<dbReference type="PANTHER" id="PTHR45527">
    <property type="entry name" value="NONRIBOSOMAL PEPTIDE SYNTHETASE"/>
    <property type="match status" value="1"/>
</dbReference>
<dbReference type="InterPro" id="IPR009081">
    <property type="entry name" value="PP-bd_ACP"/>
</dbReference>
<dbReference type="FunFam" id="3.40.50.980:FF:000002">
    <property type="entry name" value="Enterobactin synthetase component F"/>
    <property type="match status" value="2"/>
</dbReference>
<dbReference type="Gene3D" id="3.40.50.1820">
    <property type="entry name" value="alpha/beta hydrolase"/>
    <property type="match status" value="1"/>
</dbReference>
<dbReference type="Pfam" id="PF00975">
    <property type="entry name" value="Thioesterase"/>
    <property type="match status" value="1"/>
</dbReference>
<dbReference type="InterPro" id="IPR020806">
    <property type="entry name" value="PKS_PP-bd"/>
</dbReference>
<dbReference type="Pfam" id="PF13193">
    <property type="entry name" value="AMP-binding_C"/>
    <property type="match status" value="4"/>
</dbReference>
<evidence type="ECO:0000256" key="6">
    <source>
        <dbReference type="ARBA" id="ARBA00022737"/>
    </source>
</evidence>
<evidence type="ECO:0000256" key="1">
    <source>
        <dbReference type="ARBA" id="ARBA00001957"/>
    </source>
</evidence>
<dbReference type="Pfam" id="PF00501">
    <property type="entry name" value="AMP-binding"/>
    <property type="match status" value="4"/>
</dbReference>
<dbReference type="GO" id="GO:0043041">
    <property type="term" value="P:amino acid activation for nonribosomal peptide biosynthetic process"/>
    <property type="evidence" value="ECO:0007669"/>
    <property type="project" value="TreeGrafter"/>
</dbReference>
<name>N6X003_9GAMM</name>
<keyword evidence="4" id="KW-0597">Phosphoprotein</keyword>
<dbReference type="InterPro" id="IPR010071">
    <property type="entry name" value="AA_adenyl_dom"/>
</dbReference>
<dbReference type="Proteomes" id="UP000013165">
    <property type="component" value="Unassembled WGS sequence"/>
</dbReference>
<dbReference type="GO" id="GO:0016874">
    <property type="term" value="F:ligase activity"/>
    <property type="evidence" value="ECO:0007669"/>
    <property type="project" value="UniProtKB-KW"/>
</dbReference>
<dbReference type="CDD" id="cd19543">
    <property type="entry name" value="DCL_NRPS"/>
    <property type="match status" value="1"/>
</dbReference>
<keyword evidence="3" id="KW-0596">Phosphopantetheine</keyword>
<dbReference type="InterPro" id="IPR036736">
    <property type="entry name" value="ACP-like_sf"/>
</dbReference>
<dbReference type="NCBIfam" id="TIGR01733">
    <property type="entry name" value="AA-adenyl-dom"/>
    <property type="match status" value="4"/>
</dbReference>
<evidence type="ECO:0000313" key="9">
    <source>
        <dbReference type="EMBL" id="ENO16762.1"/>
    </source>
</evidence>
<dbReference type="HOGENOM" id="CLU_223200_0_0_6"/>
<feature type="region of interest" description="Disordered" evidence="7">
    <location>
        <begin position="4556"/>
        <end position="4581"/>
    </location>
</feature>
<dbReference type="InterPro" id="IPR006162">
    <property type="entry name" value="Ppantetheine_attach_site"/>
</dbReference>
<dbReference type="STRING" id="626887.J057_03620"/>
<evidence type="ECO:0000256" key="5">
    <source>
        <dbReference type="ARBA" id="ARBA00022598"/>
    </source>
</evidence>
<dbReference type="PROSITE" id="PS00012">
    <property type="entry name" value="PHOSPHOPANTETHEINE"/>
    <property type="match status" value="4"/>
</dbReference>
<evidence type="ECO:0000313" key="10">
    <source>
        <dbReference type="Proteomes" id="UP000013165"/>
    </source>
</evidence>
<keyword evidence="6" id="KW-0677">Repeat</keyword>
<dbReference type="CDD" id="cd19531">
    <property type="entry name" value="LCL_NRPS-like"/>
    <property type="match status" value="3"/>
</dbReference>
<dbReference type="EMBL" id="APLQ01000010">
    <property type="protein sequence ID" value="ENO16762.1"/>
    <property type="molecule type" value="Genomic_DNA"/>
</dbReference>
<evidence type="ECO:0000256" key="4">
    <source>
        <dbReference type="ARBA" id="ARBA00022553"/>
    </source>
</evidence>
<dbReference type="PROSITE" id="PS00455">
    <property type="entry name" value="AMP_BINDING"/>
    <property type="match status" value="4"/>
</dbReference>
<dbReference type="CDD" id="cd17646">
    <property type="entry name" value="A_NRPS_AB3403-like"/>
    <property type="match status" value="2"/>
</dbReference>
<feature type="compositionally biased region" description="Basic and acidic residues" evidence="7">
    <location>
        <begin position="4572"/>
        <end position="4581"/>
    </location>
</feature>
<dbReference type="Gene3D" id="2.30.38.10">
    <property type="entry name" value="Luciferase, Domain 3"/>
    <property type="match status" value="4"/>
</dbReference>
<dbReference type="RefSeq" id="WP_004583272.1">
    <property type="nucleotide sequence ID" value="NZ_AP028878.1"/>
</dbReference>
<evidence type="ECO:0000259" key="8">
    <source>
        <dbReference type="PROSITE" id="PS50075"/>
    </source>
</evidence>
<comment type="caution">
    <text evidence="9">The sequence shown here is derived from an EMBL/GenBank/DDBJ whole genome shotgun (WGS) entry which is preliminary data.</text>
</comment>
<dbReference type="SUPFAM" id="SSF47336">
    <property type="entry name" value="ACP-like"/>
    <property type="match status" value="4"/>
</dbReference>
<dbReference type="Gene3D" id="3.30.559.10">
    <property type="entry name" value="Chloramphenicol acetyltransferase-like domain"/>
    <property type="match status" value="6"/>
</dbReference>
<feature type="domain" description="Carrier" evidence="8">
    <location>
        <begin position="4576"/>
        <end position="4650"/>
    </location>
</feature>
<dbReference type="FunFam" id="3.40.50.12780:FF:000012">
    <property type="entry name" value="Non-ribosomal peptide synthetase"/>
    <property type="match status" value="2"/>
</dbReference>
<organism evidence="9 10">
    <name type="scientific">Marinobacter nanhaiticus D15-8W</name>
    <dbReference type="NCBI Taxonomy" id="626887"/>
    <lineage>
        <taxon>Bacteria</taxon>
        <taxon>Pseudomonadati</taxon>
        <taxon>Pseudomonadota</taxon>
        <taxon>Gammaproteobacteria</taxon>
        <taxon>Pseudomonadales</taxon>
        <taxon>Marinobacteraceae</taxon>
        <taxon>Marinobacter</taxon>
    </lineage>
</organism>
<dbReference type="Pfam" id="PF00668">
    <property type="entry name" value="Condensation"/>
    <property type="match status" value="6"/>
</dbReference>
<dbReference type="FunFam" id="3.30.300.30:FF:000010">
    <property type="entry name" value="Enterobactin synthetase component F"/>
    <property type="match status" value="4"/>
</dbReference>
<dbReference type="NCBIfam" id="NF004282">
    <property type="entry name" value="PRK05691.1"/>
    <property type="match status" value="4"/>
</dbReference>
<dbReference type="FunFam" id="2.30.38.10:FF:000001">
    <property type="entry name" value="Non-ribosomal peptide synthetase PvdI"/>
    <property type="match status" value="2"/>
</dbReference>
<dbReference type="Gene3D" id="3.30.300.30">
    <property type="match status" value="4"/>
</dbReference>
<dbReference type="SUPFAM" id="SSF53474">
    <property type="entry name" value="alpha/beta-Hydrolases"/>
    <property type="match status" value="1"/>
</dbReference>
<dbReference type="PROSITE" id="PS50075">
    <property type="entry name" value="CARRIER"/>
    <property type="match status" value="4"/>
</dbReference>
<evidence type="ECO:0000256" key="7">
    <source>
        <dbReference type="SAM" id="MobiDB-lite"/>
    </source>
</evidence>
<dbReference type="FunFam" id="3.40.50.980:FF:000001">
    <property type="entry name" value="Non-ribosomal peptide synthetase"/>
    <property type="match status" value="4"/>
</dbReference>
<dbReference type="SMART" id="SM00824">
    <property type="entry name" value="PKS_TE"/>
    <property type="match status" value="1"/>
</dbReference>
<dbReference type="GO" id="GO:0044550">
    <property type="term" value="P:secondary metabolite biosynthetic process"/>
    <property type="evidence" value="ECO:0007669"/>
    <property type="project" value="UniProtKB-ARBA"/>
</dbReference>
<dbReference type="SUPFAM" id="SSF56801">
    <property type="entry name" value="Acetyl-CoA synthetase-like"/>
    <property type="match status" value="4"/>
</dbReference>
<dbReference type="FunFam" id="1.10.1200.10:FF:000005">
    <property type="entry name" value="Nonribosomal peptide synthetase 1"/>
    <property type="match status" value="3"/>
</dbReference>
<feature type="domain" description="Carrier" evidence="8">
    <location>
        <begin position="2479"/>
        <end position="2554"/>
    </location>
</feature>
<proteinExistence type="inferred from homology"/>
<comment type="cofactor">
    <cofactor evidence="1">
        <name>pantetheine 4'-phosphate</name>
        <dbReference type="ChEBI" id="CHEBI:47942"/>
    </cofactor>
</comment>
<dbReference type="InterPro" id="IPR025110">
    <property type="entry name" value="AMP-bd_C"/>
</dbReference>
<dbReference type="CDD" id="cd19534">
    <property type="entry name" value="E_NRPS"/>
    <property type="match status" value="2"/>
</dbReference>
<dbReference type="InterPro" id="IPR020845">
    <property type="entry name" value="AMP-binding_CS"/>
</dbReference>
<dbReference type="InterPro" id="IPR001242">
    <property type="entry name" value="Condensation_dom"/>
</dbReference>
<dbReference type="InterPro" id="IPR000873">
    <property type="entry name" value="AMP-dep_synth/lig_dom"/>
</dbReference>
<dbReference type="OrthoDB" id="9757559at2"/>
<keyword evidence="10" id="KW-1185">Reference proteome</keyword>
<dbReference type="InterPro" id="IPR020802">
    <property type="entry name" value="TesA-like"/>
</dbReference>
<dbReference type="SMART" id="SM00823">
    <property type="entry name" value="PKS_PP"/>
    <property type="match status" value="4"/>
</dbReference>
<sequence length="5348" mass="592926">MQDNAMALSRRFLGLSADKRRVFLRKLQAQGLTLSALPIPSGVAGEVSPASFAQQRLWFIDQLEPGNPAYHLPGAIRLTGTLDHAALRSAFDTLARRHESLRTTFRANDDGEPQQIINPVAPVEFLQLSADSEAAFQARATEVARQSFDLAKGPLWRVVLVRMADDDHRLVLCLHHIIADGWSIQVMLMEFAQCYRAALAGDVSDLPPLPLQYADVALWQRRALEAGAGEADLEYWTQQLGDEPPVLELPTDRPRPAQQSFRGGRYHFALGDGLSESLNTLALSQGTTFFTVMLAAYKVLLHRLSGQSDLSVGVPIAGRERTELEGLIGFFVNTQILRSALDGSEAFTVVLARERAVAQQAQAHQALPFEHLVDHLQPERSLSHNPLFQVLYNHQQRDGERFELVPGLTAELLPQDTGAAQFDLALHTWAFPGGRVGGNWNYATDLYDEASVAHLHQRFERLLQQIVDAPDAAIGDYDLLDAYDRMRLVDWNATDEDFGQPQPAHRLFEHQAETHPDREALVFGDQRLSYAELDQAANQLAHALIGQGVDGNSLVGVAAERSIAMVVALYAIQKAGAAYVPIDPDYPEARQQQVLADAGVDLLLTHDAVIDRLPELSGLAVLNLDQLDLAEQPTTAPTVKIHPEQRAYVIYTSGSTGKPKGVANTHAALYNRLQWMQAAYELGEGDTVLQKTPYSFDVSVWEFFWPFMVGARLVVAQPGDHKDPTKLVDLIQREAVTTLHFVPSMLSAFLMQDDLTGCESLRRIVCSGEALPKDLQDEAIRRLPQAHLYNLYGPTEAAIDVTHWTCGQDERTTVPIGQPIANLQIHILDERLNPQPVGVPGELYIGGAGLAQGYHGRPDLTAERFVPSPFATGERLYRSGDLARWCVDGTLEYLGRLDHQIKLRGLRIELGEIEAALREAARVTDAVVIARNEQLVGYVLGTGIDHDAIKAELKRHLPDYMVPANIVALDHFPLSANGKLDRKALPDPEIDTAAYAAPQGEMEQALAALWQEVLGVEKVGRDANFFALGGDSILSLRIIAKAKTRGVALTPRDLFERQTVAELAQVAQAIETKTVHVIDLDRAFPLSPIQQWFFDQAMPHPSHWNQSLLLKPQTPLQPDAMARALNALLNHHDALRLSFNLDGENRLQRYRPDVSEHAVLWVRNSDEAGLEAVCNEAQASLDIADGPLLRAVLIRLGNGEERLLLAIHHLAVDGVSWRMLLDDLMRAYQQASDGETPELGDKSTGFQTWADKLNDERFDGEQSYWSAIPQPQPLPGTHTDGANTVAHRSEQRFQLDSERTRQLLEQSPAAFRTQINDLLLTALGQALRQWTGQSSPVIALEGHGREDLFDGVDLSRTVGWFTSLYPVQLPCGDDLVSNLKATKEALRAVPHGGIGYGVLRYLKDARDLPDLSPAVLFNYLGQVGGEADAGMTLASESPGITRAPNAPLGFELSLDGQVRDGQLELVCSYSAERHASDAIETLMAYFQDALDAMLAVCREQSGLTPSDVPLVALDQTALDVLPLEPGAIDDILPLTPMQQGLLFHSELGGSTDLYVNQVSVTIDDLPLDAFKQAWTDAVSRHPILRAAFIHAPGTQVPLQVIHRSATLAIRELDGRDDASVDLDALCEQEKATPFDLAQPPLMRLVLVRLDERRWHMVWTLHHILLDGWSSAALISEVMAQTLGDRPQTAARYRDYFQWLAGRDTARTESFWRRQLETVSEPTRLVPLLADAGKTGEGDASGEIVMALDHQRLGDFAREQQVTLNTLIQASWTLLLQRYTGQRQVAFGATVAGRPADVPGMDRQLGLFINTLPVVQAPAPEQRVGDWLAELQAHNLSLREHEHTPLYQIQQLAGQAGRELFDTLLVFENFPVDEALRGNDAEESNGSRLRFSDLQISERTHYPLSLAVEAGLVLHLHYQKSQVSDCRAQALSEHLQQLLTAMVQHAQQSIGDLPLLTDAEQKVWDSWNRPDHSPVDPRPICALIADQAVERPEAIAVVHGENRLTFADFDARANRLAHWLIGQGIGAESRVGVALERGVDMLVALYAVHKTGAAYVPLDPDYPAERVRYMLEDSGAALLLTHDAALDRLPVVDDVETVNLDHLKVDDQPSTVPNAFIHPEQLAYLIYTSGSTGKPKGVAVPHGAMSMHCQTIGERYGLTPEDRELHFLSISFDGAHERWLTALSHGSRIVLRDQALWSVQETYDCLIEEGITVAAFPPSYLRQLAEWAELKGQPPGVRIYCFAGEAFSRQMMHHAIEHLKPDWVINGYGPTETVVTPTLWRVPAETADFDSPYAPIGDLVGDRQGYVLDGDLNLLPPNVAGELYLGGALARGYLDRPGTTAERFVPNPFRSGERLYRTGDRVKLNPDGQLEYLGRMDQQVKLRGFRIEIGEVEAALKACAGVKDTLAVVKDTPAGQRLVGYVSGEELDEHAIKARLKEQLPEYMVPSHIVTLARLPQLPNGKLDRNALPEPAVGQTDYEAPATASEHRLAAIWQDLLHRERIGRYDHFFELGGHSLLATQLVSRIRHEQGVELPLKAIFEAPQLADLATWLDDLDGQADRHGICRLGLEQAPQSFAQQRLWFLDQLEPASTAYNLPGALRLTGDLDEQALKQAFDGLMARHEVLRTRLLAPSDGADVPRQIVDPPKPVTLERVDLRKSADSEAAFRAHALEFMARPFRLADEPLWRVGLVMLGDREWRLLLCMHHGISDGWSVSVLLRDFAALYQAACQGHAPGLDPLPIQYADFAVWQREWLAGGEGERQLDYWRRQLGDDHPVLELPMDRPRPARQSFRGTRHPFTFDSPLAEQLRELAAAHDATPFMVLLAAYSVLLHRLSGQDDVRVGVPVAGRNRQETEDLIGFFVNTQVLRCQAEPTMTFKQVLDAVRNTAIDAQAHQDLPFEQLVEALQPERSLSHNPLFQVAYDHQRRDHTGLADLPGLDVDMLELNDGNTQFDLALNTVEDADGELSGNWNYATDLFDAATIEHLHERFEQLLAQIVMAPEQVIGDYDLLDADDRTQLADWNTTAVDYGSPQSIHRLFEHQAETHPDREALVFGDQRLSYAELDQAANRLAHALIGHGVGSNGLVGVAFERSIEMVVALYAIQKAGAAYVPIDPDHPEARQQQVLADAGVELLLTHNPVIGRLPELGDLAVLNLDQLDLSGQPISAPTVEIHPEQRAYVIYTSGSTGKPKGVANTHAALYNRLQWMQAAYALGEDDVVLQKTPYSFDVSVWEFFWPLMVGARLVVAQPGDHKDPTKLVDLIQREAVTALHFVPSMLSAFLMQDELTGCESLRRIVCSGEALPKDLQDEALRRLPQAKLYNLYGPTEAAIDVTHWTCGTDERTTVPIGRPIANLQIHILDERLNPQPIGVPGELFIGGAGLAQGYHGRPDLTAERFVPNPFARGERLYRSGDLARWCVDGTLEYLGRLDHQIKLRGLRIELGEIEAALRDAAQVTDAVVIARNEQLVGYVLGTDIDQDAVKAELRRRLPDYMVPAHIVALDRFPLSANGKLDRKALPDPEIDTAAYAAPQGEMEQALAALWQEVLGVERVGRNDNFFSLGGHSLLGVNLVHRIQKTLNRTLPLSALFESASLAELASTLATEPENQTTALQPYNRGQLAPQSFAQQRLWFLAQLEPESSAYHLPGGLHMQGNLDEHALMAAFEQLAQRHESLRTCFRHGDDGVPQQWVLAASAVRIERHDLSDDDEAESAFDALFREFSRRPFDLENAPPWRVALVQMNASNWRLLLCMHHIISDGWSMQLLLEELVGFYRLASLDEPNPLEPLPVQYADYALWQREHLTGAELDRQLAWWEGQLGEDHPTLDLPTDRPRPAQRDGRGARHAFTLPPVLVEQLRKASSEQQASLFMVILAGLEALLYRLSGQRDLRVGIPVFGRHQPGTEGLIGFFVNTLVLRAEIEPGDRVSDLIAQVRERMHGAQAHADLPFERLVEALQPERSLSHNPLFQVSYNHQVFDEQPLLTMDALSCEPLACPAENAHFDLVLGTQEYSDGRIEGYLDFATDIFDAATVERMAEQLQAMLDVISREPDSHLGELPLLTPDEEAVWARWNRPEHSPIDPRPICALIADQAVERPEAIAVVHGENRLTFADFDARANRLAHWLIGQGIGAESRVGVALERGVEMLVALYAVHKTGAAYVPLDPDYPAERVRYMLEDSGAALLLTHDAALDRLPAVGGVETVNLDHLNLDDQPSTVPDAFIHPEQLAYLIYTSGSTGKPKGVAVPHGAMSMHCQTIGERYGLTPDDRELHFLSISFDGAHERWLTALSHGARIVLRDQALWSVQQTYDCLIEEGITVAAFPPSYLRQLAEWAELKGQPPGVRIYCFAGEAFSRQMMHHAIEHLKPDWVINGYGPTETVVTPTLWRVPAETADFDSPYAPIGDLVGDRQGYVLDSDLNLLPPNVAGELYLGGALARGYLDRPGTTAERFVPNPFSPGERLYRTGDRVKLNPDGQLEYLGRMDQQVKLRGFRIEIGEVEAALKACPGVKDTLAVVKDTPAGQRLVGYVSGEELDEHSIKARLKDQLPEYMVPSHIVTLERLPQLPNGKLDRHALPEPASTTRQRETPKGERETLLAELWRNVLGVDEVNRGDSFFELGGDSIQSLGLITRLRQSGWQLTPKTVFLKPILSEMAAALALVAEEVGGAIEKAHGTLPLTPIQAHFFEQPMRDPSHWNQSLLLEVKRPLEEGHLRRAVEALIAHHDSLRLGFRRVDGNWQSFYREQESAARLLQVITLESSKEVTVACDAIQRGFDLEQGPLAGLLLVNLPNNEQRLLLSFHHLIVDGVSWRILLEDLTRAYQRVESGLTSDLGPASASYQQWAHHLADASDSGQWDSELDYWARLGEGAEAWPVDNPDGRNATIDATHCEWRLPAGQTRRLLRETLAARNVGIDDLLLAALAEGLRAWGGLREPLIAVEGHGREPLDETLDLSRTLGWFTSLYPLRVHSAGDLETTLDAIRTIRAEVPGKGVGFGALRYLAMPEVRSRIGEVPEPLLAFNYLGQFDQDLADGRFQAAEESPGDLVDPWTPLARELEINGQVQDGQLTLNCRFSSQRYRSRTVQRLLDHVGMALERLIEQTDVRHAPSASRPKPAMPMDGSQLNSLLRLGGSRAANPTLFCPHPVSGTVVGYYPLAGRLAADWNVWGLQNRQILDGRWRDVSLAAMARDYVRALLEKQGSGPYYLLGWSMGGALALEMATLLERLGKHVAFVGLIDGYVPGAGQARADVEDSPSPEGVSEDQWQQLLALERHMRQLARNHRDIRPLRAPVHAWWASQSPENNANAEALLEAAIERPLASSAWLDADHLSIVRDQTFIDQLEEVLHLLAVRSTPLDELQGAE</sequence>
<dbReference type="eggNOG" id="COG1020">
    <property type="taxonomic scope" value="Bacteria"/>
</dbReference>
<evidence type="ECO:0000256" key="3">
    <source>
        <dbReference type="ARBA" id="ARBA00022450"/>
    </source>
</evidence>
<dbReference type="InterPro" id="IPR023213">
    <property type="entry name" value="CAT-like_dom_sf"/>
</dbReference>
<dbReference type="InterPro" id="IPR010060">
    <property type="entry name" value="NRPS_synth"/>
</dbReference>
<keyword evidence="5" id="KW-0436">Ligase</keyword>
<protein>
    <submittedName>
        <fullName evidence="9">Non-ribosomal peptide synthetase</fullName>
    </submittedName>
</protein>
<dbReference type="InterPro" id="IPR045851">
    <property type="entry name" value="AMP-bd_C_sf"/>
</dbReference>